<dbReference type="EMBL" id="JAIUJS010000002">
    <property type="protein sequence ID" value="MCA0152261.1"/>
    <property type="molecule type" value="Genomic_DNA"/>
</dbReference>
<comment type="caution">
    <text evidence="1">The sequence shown here is derived from an EMBL/GenBank/DDBJ whole genome shotgun (WGS) entry which is preliminary data.</text>
</comment>
<evidence type="ECO:0000313" key="1">
    <source>
        <dbReference type="EMBL" id="MCA0152261.1"/>
    </source>
</evidence>
<organism evidence="1 2">
    <name type="scientific">Winogradskyella vincentii</name>
    <dbReference type="NCBI Taxonomy" id="2877122"/>
    <lineage>
        <taxon>Bacteria</taxon>
        <taxon>Pseudomonadati</taxon>
        <taxon>Bacteroidota</taxon>
        <taxon>Flavobacteriia</taxon>
        <taxon>Flavobacteriales</taxon>
        <taxon>Flavobacteriaceae</taxon>
        <taxon>Winogradskyella</taxon>
    </lineage>
</organism>
<sequence>MKPKSTLFFICLFALLFYSCEKSELDYSANVQKYFIIKESKKKNVIAKRSSLDDPCITVDLIAGQNEVVGSVTIDRNETHLILTYSTNEDWDLDLTHMSIGDCNEQWAPQTGSGNPKIGRFEHTEPHTESIKEVVYFVDLEALPEYTDIYCFAAHAEVSGPNGGETAWAGQIGGQYANSNSQSDEFTVKDFEGNNWAMYIEASKTSCDVVDIDTPDDDGGVR</sequence>
<dbReference type="Proteomes" id="UP001198402">
    <property type="component" value="Unassembled WGS sequence"/>
</dbReference>
<keyword evidence="2" id="KW-1185">Reference proteome</keyword>
<proteinExistence type="predicted"/>
<dbReference type="RefSeq" id="WP_224477205.1">
    <property type="nucleotide sequence ID" value="NZ_JAIUJS010000002.1"/>
</dbReference>
<reference evidence="2" key="1">
    <citation type="submission" date="2023-07" db="EMBL/GenBank/DDBJ databases">
        <authorList>
            <person name="Yue Y."/>
        </authorList>
    </citation>
    <scope>NUCLEOTIDE SEQUENCE [LARGE SCALE GENOMIC DNA]</scope>
    <source>
        <strain evidence="2">2Y89</strain>
    </source>
</reference>
<protein>
    <submittedName>
        <fullName evidence="1">Uncharacterized protein</fullName>
    </submittedName>
</protein>
<name>A0ABS7XX77_9FLAO</name>
<evidence type="ECO:0000313" key="2">
    <source>
        <dbReference type="Proteomes" id="UP001198402"/>
    </source>
</evidence>
<gene>
    <name evidence="1" type="ORF">LBV24_03465</name>
</gene>
<accession>A0ABS7XX77</accession>
<dbReference type="PROSITE" id="PS51257">
    <property type="entry name" value="PROKAR_LIPOPROTEIN"/>
    <property type="match status" value="1"/>
</dbReference>